<dbReference type="InterPro" id="IPR017726">
    <property type="entry name" value="Fe/S_biogenesis_protein_NfuA"/>
</dbReference>
<dbReference type="GO" id="GO:0051539">
    <property type="term" value="F:4 iron, 4 sulfur cluster binding"/>
    <property type="evidence" value="ECO:0007669"/>
    <property type="project" value="UniProtKB-UniRule"/>
</dbReference>
<dbReference type="PANTHER" id="PTHR11178:SF51">
    <property type="entry name" value="FE_S BIOGENESIS PROTEIN NFUA"/>
    <property type="match status" value="1"/>
</dbReference>
<evidence type="ECO:0000259" key="7">
    <source>
        <dbReference type="Pfam" id="PF01521"/>
    </source>
</evidence>
<keyword evidence="4 5" id="KW-0411">Iron-sulfur</keyword>
<keyword evidence="3 5" id="KW-0408">Iron</keyword>
<comment type="subunit">
    <text evidence="5">Homodimer.</text>
</comment>
<accession>A0A4D6YKE4</accession>
<dbReference type="OrthoDB" id="9785450at2"/>
<organism evidence="8 9">
    <name type="scientific">Buchnera aphidicola</name>
    <name type="common">Sarucallis kahawaluokalani</name>
    <dbReference type="NCBI Taxonomy" id="1241878"/>
    <lineage>
        <taxon>Bacteria</taxon>
        <taxon>Pseudomonadati</taxon>
        <taxon>Pseudomonadota</taxon>
        <taxon>Gammaproteobacteria</taxon>
        <taxon>Enterobacterales</taxon>
        <taxon>Erwiniaceae</taxon>
        <taxon>Buchnera</taxon>
    </lineage>
</organism>
<dbReference type="EMBL" id="CP032999">
    <property type="protein sequence ID" value="QCI26148.1"/>
    <property type="molecule type" value="Genomic_DNA"/>
</dbReference>
<evidence type="ECO:0000256" key="4">
    <source>
        <dbReference type="ARBA" id="ARBA00023014"/>
    </source>
</evidence>
<dbReference type="PANTHER" id="PTHR11178">
    <property type="entry name" value="IRON-SULFUR CLUSTER SCAFFOLD PROTEIN NFU-RELATED"/>
    <property type="match status" value="1"/>
</dbReference>
<dbReference type="InterPro" id="IPR034904">
    <property type="entry name" value="FSCA_dom_sf"/>
</dbReference>
<comment type="similarity">
    <text evidence="5">Belongs to the NfuA family.</text>
</comment>
<evidence type="ECO:0000256" key="5">
    <source>
        <dbReference type="HAMAP-Rule" id="MF_01637"/>
    </source>
</evidence>
<gene>
    <name evidence="5" type="primary">nfuA</name>
    <name evidence="8" type="ORF">D9V78_01900</name>
</gene>
<dbReference type="SUPFAM" id="SSF89360">
    <property type="entry name" value="HesB-like domain"/>
    <property type="match status" value="1"/>
</dbReference>
<dbReference type="AlphaFoldDB" id="A0A4D6YKE4"/>
<dbReference type="Proteomes" id="UP000298685">
    <property type="component" value="Chromosome"/>
</dbReference>
<dbReference type="HAMAP" id="MF_01637">
    <property type="entry name" value="Fe_S_biogen_NfuA"/>
    <property type="match status" value="1"/>
</dbReference>
<dbReference type="Gene3D" id="3.30.300.130">
    <property type="entry name" value="Fe-S cluster assembly (FSCA)"/>
    <property type="match status" value="1"/>
</dbReference>
<feature type="domain" description="Core" evidence="7">
    <location>
        <begin position="2"/>
        <end position="89"/>
    </location>
</feature>
<name>A0A4D6YKE4_9GAMM</name>
<evidence type="ECO:0000256" key="2">
    <source>
        <dbReference type="ARBA" id="ARBA00022723"/>
    </source>
</evidence>
<keyword evidence="2 5" id="KW-0479">Metal-binding</keyword>
<feature type="binding site" evidence="5">
    <location>
        <position position="157"/>
    </location>
    <ligand>
        <name>[4Fe-4S] cluster</name>
        <dbReference type="ChEBI" id="CHEBI:49883"/>
    </ligand>
</feature>
<dbReference type="Pfam" id="PF01521">
    <property type="entry name" value="Fe-S_biosyn"/>
    <property type="match status" value="1"/>
</dbReference>
<proteinExistence type="inferred from homology"/>
<dbReference type="InterPro" id="IPR035903">
    <property type="entry name" value="HesB-like_dom_sf"/>
</dbReference>
<dbReference type="GO" id="GO:0005506">
    <property type="term" value="F:iron ion binding"/>
    <property type="evidence" value="ECO:0007669"/>
    <property type="project" value="InterPro"/>
</dbReference>
<feature type="binding site" evidence="5">
    <location>
        <position position="160"/>
    </location>
    <ligand>
        <name>[4Fe-4S] cluster</name>
        <dbReference type="ChEBI" id="CHEBI:49883"/>
    </ligand>
</feature>
<evidence type="ECO:0000313" key="9">
    <source>
        <dbReference type="Proteomes" id="UP000298685"/>
    </source>
</evidence>
<dbReference type="GO" id="GO:0051604">
    <property type="term" value="P:protein maturation"/>
    <property type="evidence" value="ECO:0007669"/>
    <property type="project" value="UniProtKB-UniRule"/>
</dbReference>
<evidence type="ECO:0000313" key="8">
    <source>
        <dbReference type="EMBL" id="QCI26148.1"/>
    </source>
</evidence>
<dbReference type="SUPFAM" id="SSF117916">
    <property type="entry name" value="Fe-S cluster assembly (FSCA) domain-like"/>
    <property type="match status" value="1"/>
</dbReference>
<comment type="cofactor">
    <cofactor evidence="5">
        <name>[4Fe-4S] cluster</name>
        <dbReference type="ChEBI" id="CHEBI:49883"/>
    </cofactor>
    <text evidence="5">Binds 1 [4Fe-4S] cluster per subunit. The cluster is presumably bound at the interface of two monomers.</text>
</comment>
<feature type="domain" description="NIF system FeS cluster assembly NifU C-terminal" evidence="6">
    <location>
        <begin position="119"/>
        <end position="185"/>
    </location>
</feature>
<comment type="function">
    <text evidence="5">Involved in iron-sulfur cluster biogenesis. Binds a 4Fe-4S cluster, can transfer this cluster to apoproteins, and thereby intervenes in the maturation of Fe/S proteins. Could also act as a scaffold/chaperone for damaged Fe/S proteins.</text>
</comment>
<keyword evidence="1 5" id="KW-0004">4Fe-4S</keyword>
<dbReference type="Gene3D" id="2.60.300.12">
    <property type="entry name" value="HesB-like domain"/>
    <property type="match status" value="1"/>
</dbReference>
<dbReference type="InterPro" id="IPR001075">
    <property type="entry name" value="NIF_FeS_clus_asmbl_NifU_C"/>
</dbReference>
<dbReference type="Pfam" id="PF01106">
    <property type="entry name" value="NifU"/>
    <property type="match status" value="1"/>
</dbReference>
<sequence>MIHITKKAQKYLKNLLLQQNKYKSLRISITSPGTKFAQCKISYDTCHRVKNEDIELKYNGFNVYIEKLFLPYLRDAQIDLLGDLINQKLMLLAPHAIKNINSADHNKNTIQKDSIFSKVQNFIAYNINPMLNMHGGKIILMEVTQQGYVMIRFLGGCNGCSMSKVTLKKGIEEKILKNFPNLKGVQDITQHHRGSHSFV</sequence>
<evidence type="ECO:0000256" key="3">
    <source>
        <dbReference type="ARBA" id="ARBA00023004"/>
    </source>
</evidence>
<dbReference type="InterPro" id="IPR000361">
    <property type="entry name" value="ATAP_core_dom"/>
</dbReference>
<protein>
    <recommendedName>
        <fullName evidence="5">Fe/S biogenesis protein NfuA</fullName>
    </recommendedName>
</protein>
<reference evidence="8 9" key="1">
    <citation type="submission" date="2018-10" db="EMBL/GenBank/DDBJ databases">
        <title>Comparative functional genomics of the obligate endosymbiont Buchnera aphidicola.</title>
        <authorList>
            <person name="Chong R.A."/>
        </authorList>
    </citation>
    <scope>NUCLEOTIDE SEQUENCE [LARGE SCALE GENOMIC DNA]</scope>
    <source>
        <strain evidence="8 9">Ska</strain>
    </source>
</reference>
<dbReference type="GO" id="GO:0016226">
    <property type="term" value="P:iron-sulfur cluster assembly"/>
    <property type="evidence" value="ECO:0007669"/>
    <property type="project" value="UniProtKB-UniRule"/>
</dbReference>
<evidence type="ECO:0000256" key="1">
    <source>
        <dbReference type="ARBA" id="ARBA00022485"/>
    </source>
</evidence>
<dbReference type="RefSeq" id="WP_158350871.1">
    <property type="nucleotide sequence ID" value="NZ_CP032999.1"/>
</dbReference>
<evidence type="ECO:0000259" key="6">
    <source>
        <dbReference type="Pfam" id="PF01106"/>
    </source>
</evidence>